<keyword evidence="2" id="KW-1185">Reference proteome</keyword>
<dbReference type="EMBL" id="BAABHO010000001">
    <property type="protein sequence ID" value="GAA4773006.1"/>
    <property type="molecule type" value="Genomic_DNA"/>
</dbReference>
<organism evidence="1 2">
    <name type="scientific">Actinomycetospora chlora</name>
    <dbReference type="NCBI Taxonomy" id="663608"/>
    <lineage>
        <taxon>Bacteria</taxon>
        <taxon>Bacillati</taxon>
        <taxon>Actinomycetota</taxon>
        <taxon>Actinomycetes</taxon>
        <taxon>Pseudonocardiales</taxon>
        <taxon>Pseudonocardiaceae</taxon>
        <taxon>Actinomycetospora</taxon>
    </lineage>
</organism>
<reference evidence="2" key="1">
    <citation type="journal article" date="2019" name="Int. J. Syst. Evol. Microbiol.">
        <title>The Global Catalogue of Microorganisms (GCM) 10K type strain sequencing project: providing services to taxonomists for standard genome sequencing and annotation.</title>
        <authorList>
            <consortium name="The Broad Institute Genomics Platform"/>
            <consortium name="The Broad Institute Genome Sequencing Center for Infectious Disease"/>
            <person name="Wu L."/>
            <person name="Ma J."/>
        </authorList>
    </citation>
    <scope>NUCLEOTIDE SEQUENCE [LARGE SCALE GENOMIC DNA]</scope>
    <source>
        <strain evidence="2">JCM 17979</strain>
    </source>
</reference>
<gene>
    <name evidence="1" type="ORF">GCM10023200_01750</name>
</gene>
<dbReference type="Proteomes" id="UP001500928">
    <property type="component" value="Unassembled WGS sequence"/>
</dbReference>
<dbReference type="InterPro" id="IPR022536">
    <property type="entry name" value="EspC"/>
</dbReference>
<evidence type="ECO:0000313" key="1">
    <source>
        <dbReference type="EMBL" id="GAA4773006.1"/>
    </source>
</evidence>
<evidence type="ECO:0000313" key="2">
    <source>
        <dbReference type="Proteomes" id="UP001500928"/>
    </source>
</evidence>
<accession>A0ABP9A313</accession>
<name>A0ABP9A313_9PSEU</name>
<dbReference type="Pfam" id="PF10824">
    <property type="entry name" value="T7SS_ESX_EspC"/>
    <property type="match status" value="1"/>
</dbReference>
<comment type="caution">
    <text evidence="1">The sequence shown here is derived from an EMBL/GenBank/DDBJ whole genome shotgun (WGS) entry which is preliminary data.</text>
</comment>
<protein>
    <recommendedName>
        <fullName evidence="3">ESX-1 secretion-associated protein</fullName>
    </recommendedName>
</protein>
<sequence>MGAPGGGYDVTLSAIEEAAAGMARVEHTVLAFADGYVGGAATAADGAGDDPLAGALRALAERTRERATSLGEETTELSHALAETAERYRAGDGTASFGGVTG</sequence>
<proteinExistence type="predicted"/>
<dbReference type="RefSeq" id="WP_345410349.1">
    <property type="nucleotide sequence ID" value="NZ_BAABHO010000001.1"/>
</dbReference>
<evidence type="ECO:0008006" key="3">
    <source>
        <dbReference type="Google" id="ProtNLM"/>
    </source>
</evidence>